<keyword evidence="3" id="KW-0964">Secreted</keyword>
<dbReference type="RefSeq" id="XP_014259405.1">
    <property type="nucleotide sequence ID" value="XM_014403919.2"/>
</dbReference>
<proteinExistence type="inferred from homology"/>
<evidence type="ECO:0000256" key="2">
    <source>
        <dbReference type="ARBA" id="ARBA00010701"/>
    </source>
</evidence>
<evidence type="ECO:0000256" key="4">
    <source>
        <dbReference type="RuleBase" id="RU004262"/>
    </source>
</evidence>
<accession>A0A8I6S653</accession>
<evidence type="ECO:0000259" key="6">
    <source>
        <dbReference type="Pfam" id="PF00151"/>
    </source>
</evidence>
<dbReference type="GO" id="GO:0017171">
    <property type="term" value="F:serine hydrolase activity"/>
    <property type="evidence" value="ECO:0007669"/>
    <property type="project" value="TreeGrafter"/>
</dbReference>
<dbReference type="InterPro" id="IPR033906">
    <property type="entry name" value="Lipase_N"/>
</dbReference>
<dbReference type="OMA" id="LERAPFM"/>
<name>A0A8I6S653_CIMLE</name>
<dbReference type="PANTHER" id="PTHR11610">
    <property type="entry name" value="LIPASE"/>
    <property type="match status" value="1"/>
</dbReference>
<dbReference type="AlphaFoldDB" id="A0A8I6S653"/>
<evidence type="ECO:0000313" key="7">
    <source>
        <dbReference type="EnsemblMetazoa" id="XP_014259405.1"/>
    </source>
</evidence>
<dbReference type="InterPro" id="IPR029058">
    <property type="entry name" value="AB_hydrolase_fold"/>
</dbReference>
<dbReference type="KEGG" id="clec:106672463"/>
<dbReference type="GO" id="GO:0016298">
    <property type="term" value="F:lipase activity"/>
    <property type="evidence" value="ECO:0007669"/>
    <property type="project" value="InterPro"/>
</dbReference>
<protein>
    <recommendedName>
        <fullName evidence="6">Lipase domain-containing protein</fullName>
    </recommendedName>
</protein>
<dbReference type="PANTHER" id="PTHR11610:SF177">
    <property type="entry name" value="IP13478P-RELATED"/>
    <property type="match status" value="1"/>
</dbReference>
<dbReference type="GO" id="GO:0016042">
    <property type="term" value="P:lipid catabolic process"/>
    <property type="evidence" value="ECO:0007669"/>
    <property type="project" value="TreeGrafter"/>
</dbReference>
<sequence length="349" mass="38957">MRNALLFLLFHGNSWLNSVFNRTTDCIILNEDCRGVSYYLFTSNLQNNPYKLDPKVKNSFIKAPLISKKPLVIILHGYTGNVNYSPNMELRPSYFKKGTYNIISVDYSELVKQWCYPSSVYNADLIGKCIATTVKNLLDERSEDVSIETTHVVGFSLGAQISGSVGKYFNQYEKRKLPRITGLDPAMPIFDPYVTSDLYRLDSNDAEFVQIIHSRLMTRGIILPSGHLDFYINGGFQAGCNRNISCEHVRAVEVYAESLNSNKGFWGVPCEINLIKLYCVMSKKDSPKILLGDDANTNVSGAAAQNGTARRRALNSCGTARNQTAKNHVCAILTLTARQVSAFCLLRSA</sequence>
<dbReference type="GeneID" id="106672463"/>
<dbReference type="InterPro" id="IPR013818">
    <property type="entry name" value="Lipase"/>
</dbReference>
<dbReference type="InterPro" id="IPR000734">
    <property type="entry name" value="TAG_lipase"/>
</dbReference>
<keyword evidence="5" id="KW-0732">Signal</keyword>
<dbReference type="SUPFAM" id="SSF53474">
    <property type="entry name" value="alpha/beta-Hydrolases"/>
    <property type="match status" value="1"/>
</dbReference>
<reference evidence="7" key="1">
    <citation type="submission" date="2022-01" db="UniProtKB">
        <authorList>
            <consortium name="EnsemblMetazoa"/>
        </authorList>
    </citation>
    <scope>IDENTIFICATION</scope>
</reference>
<feature type="chain" id="PRO_5035212937" description="Lipase domain-containing protein" evidence="5">
    <location>
        <begin position="22"/>
        <end position="349"/>
    </location>
</feature>
<feature type="signal peptide" evidence="5">
    <location>
        <begin position="1"/>
        <end position="21"/>
    </location>
</feature>
<evidence type="ECO:0000313" key="8">
    <source>
        <dbReference type="Proteomes" id="UP000494040"/>
    </source>
</evidence>
<dbReference type="Gene3D" id="3.40.50.1820">
    <property type="entry name" value="alpha/beta hydrolase"/>
    <property type="match status" value="1"/>
</dbReference>
<organism evidence="7 8">
    <name type="scientific">Cimex lectularius</name>
    <name type="common">Bed bug</name>
    <name type="synonym">Acanthia lectularia</name>
    <dbReference type="NCBI Taxonomy" id="79782"/>
    <lineage>
        <taxon>Eukaryota</taxon>
        <taxon>Metazoa</taxon>
        <taxon>Ecdysozoa</taxon>
        <taxon>Arthropoda</taxon>
        <taxon>Hexapoda</taxon>
        <taxon>Insecta</taxon>
        <taxon>Pterygota</taxon>
        <taxon>Neoptera</taxon>
        <taxon>Paraneoptera</taxon>
        <taxon>Hemiptera</taxon>
        <taxon>Heteroptera</taxon>
        <taxon>Panheteroptera</taxon>
        <taxon>Cimicomorpha</taxon>
        <taxon>Cimicidae</taxon>
        <taxon>Cimex</taxon>
    </lineage>
</organism>
<dbReference type="EnsemblMetazoa" id="XM_014403919.2">
    <property type="protein sequence ID" value="XP_014259405.1"/>
    <property type="gene ID" value="LOC106672463"/>
</dbReference>
<comment type="subcellular location">
    <subcellularLocation>
        <location evidence="1">Secreted</location>
    </subcellularLocation>
</comment>
<evidence type="ECO:0000256" key="3">
    <source>
        <dbReference type="ARBA" id="ARBA00022525"/>
    </source>
</evidence>
<dbReference type="Proteomes" id="UP000494040">
    <property type="component" value="Unassembled WGS sequence"/>
</dbReference>
<dbReference type="PRINTS" id="PR00821">
    <property type="entry name" value="TAGLIPASE"/>
</dbReference>
<comment type="similarity">
    <text evidence="2 4">Belongs to the AB hydrolase superfamily. Lipase family.</text>
</comment>
<dbReference type="CDD" id="cd00707">
    <property type="entry name" value="Pancreat_lipase_like"/>
    <property type="match status" value="1"/>
</dbReference>
<dbReference type="GO" id="GO:0005615">
    <property type="term" value="C:extracellular space"/>
    <property type="evidence" value="ECO:0007669"/>
    <property type="project" value="TreeGrafter"/>
</dbReference>
<evidence type="ECO:0000256" key="1">
    <source>
        <dbReference type="ARBA" id="ARBA00004613"/>
    </source>
</evidence>
<feature type="domain" description="Lipase" evidence="6">
    <location>
        <begin position="36"/>
        <end position="271"/>
    </location>
</feature>
<keyword evidence="8" id="KW-1185">Reference proteome</keyword>
<evidence type="ECO:0000256" key="5">
    <source>
        <dbReference type="SAM" id="SignalP"/>
    </source>
</evidence>
<dbReference type="Pfam" id="PF00151">
    <property type="entry name" value="Lipase"/>
    <property type="match status" value="1"/>
</dbReference>
<dbReference type="OrthoDB" id="199913at2759"/>